<dbReference type="GO" id="GO:0061522">
    <property type="term" value="F:1,4-dihydroxy-2-naphthoyl-CoA thioesterase activity"/>
    <property type="evidence" value="ECO:0007669"/>
    <property type="project" value="TreeGrafter"/>
</dbReference>
<evidence type="ECO:0000256" key="2">
    <source>
        <dbReference type="ARBA" id="ARBA00022801"/>
    </source>
</evidence>
<dbReference type="PANTHER" id="PTHR43240:SF5">
    <property type="entry name" value="1,4-DIHYDROXY-2-NAPHTHOYL-COA THIOESTERASE 1"/>
    <property type="match status" value="1"/>
</dbReference>
<dbReference type="Gene3D" id="3.10.129.10">
    <property type="entry name" value="Hotdog Thioesterase"/>
    <property type="match status" value="1"/>
</dbReference>
<dbReference type="EMBL" id="CP002536">
    <property type="protein sequence ID" value="ADY25325.1"/>
    <property type="molecule type" value="Genomic_DNA"/>
</dbReference>
<dbReference type="InterPro" id="IPR003736">
    <property type="entry name" value="PAAI_dom"/>
</dbReference>
<dbReference type="eggNOG" id="COG2050">
    <property type="taxonomic scope" value="Bacteria"/>
</dbReference>
<reference evidence="4 5" key="2">
    <citation type="journal article" date="2012" name="Stand. Genomic Sci.">
        <title>Complete genome sequence of the orange-red pigmented, radioresistant Deinococcus proteolyticus type strain (MRP(T)).</title>
        <authorList>
            <person name="Copeland A."/>
            <person name="Zeytun A."/>
            <person name="Yassawong M."/>
            <person name="Nolan M."/>
            <person name="Lucas S."/>
            <person name="Hammon N."/>
            <person name="Deshpande S."/>
            <person name="Cheng J.F."/>
            <person name="Han C."/>
            <person name="Tapia R."/>
            <person name="Goodwin L.A."/>
            <person name="Pitluck S."/>
            <person name="Mavromatis K."/>
            <person name="Liolios K."/>
            <person name="Pagani I."/>
            <person name="Ivanova N."/>
            <person name="Mikhailova N."/>
            <person name="Pati A."/>
            <person name="Chen A."/>
            <person name="Palaniappan K."/>
            <person name="Land M."/>
            <person name="Hauser L."/>
            <person name="Jeffries C.D."/>
            <person name="Brambilla E.M."/>
            <person name="Rohde M."/>
            <person name="Sikorski J."/>
            <person name="Pukall R."/>
            <person name="Goker M."/>
            <person name="Detter J.C."/>
            <person name="Woyke T."/>
            <person name="Bristow J."/>
            <person name="Eisen J.A."/>
            <person name="Markowitz V."/>
            <person name="Hugenholtz P."/>
            <person name="Kyrpides N.C."/>
            <person name="Klenk H.P."/>
            <person name="Lapidus A."/>
        </authorList>
    </citation>
    <scope>NUCLEOTIDE SEQUENCE [LARGE SCALE GENOMIC DNA]</scope>
    <source>
        <strain evidence="5">ATCC 35074 / DSM 20540 / JCM 6276 / NBRC 101906 / NCIMB 13154 / VKM Ac-1939 / CCM 2703 / MRP</strain>
    </source>
</reference>
<dbReference type="GO" id="GO:0005829">
    <property type="term" value="C:cytosol"/>
    <property type="evidence" value="ECO:0007669"/>
    <property type="project" value="TreeGrafter"/>
</dbReference>
<protein>
    <submittedName>
        <fullName evidence="4">Phenylacetic acid degradation-related protein</fullName>
    </submittedName>
</protein>
<organism evidence="4 5">
    <name type="scientific">Deinococcus proteolyticus (strain ATCC 35074 / DSM 20540 / JCM 6276 / NBRC 101906 / NCIMB 13154 / VKM Ac-1939 / CCM 2703 / MRP)</name>
    <dbReference type="NCBI Taxonomy" id="693977"/>
    <lineage>
        <taxon>Bacteria</taxon>
        <taxon>Thermotogati</taxon>
        <taxon>Deinococcota</taxon>
        <taxon>Deinococci</taxon>
        <taxon>Deinococcales</taxon>
        <taxon>Deinococcaceae</taxon>
        <taxon>Deinococcus</taxon>
    </lineage>
</organism>
<dbReference type="InterPro" id="IPR006683">
    <property type="entry name" value="Thioestr_dom"/>
</dbReference>
<keyword evidence="2" id="KW-0378">Hydrolase</keyword>
<dbReference type="KEGG" id="dpt:Deipr_0151"/>
<evidence type="ECO:0000313" key="5">
    <source>
        <dbReference type="Proteomes" id="UP000007718"/>
    </source>
</evidence>
<dbReference type="CDD" id="cd03443">
    <property type="entry name" value="PaaI_thioesterase"/>
    <property type="match status" value="1"/>
</dbReference>
<evidence type="ECO:0000313" key="4">
    <source>
        <dbReference type="EMBL" id="ADY25325.1"/>
    </source>
</evidence>
<keyword evidence="5" id="KW-1185">Reference proteome</keyword>
<dbReference type="Proteomes" id="UP000007718">
    <property type="component" value="Chromosome"/>
</dbReference>
<gene>
    <name evidence="4" type="ordered locus">Deipr_0151</name>
</gene>
<dbReference type="HOGENOM" id="CLU_089876_13_2_0"/>
<dbReference type="SUPFAM" id="SSF54637">
    <property type="entry name" value="Thioesterase/thiol ester dehydrase-isomerase"/>
    <property type="match status" value="1"/>
</dbReference>
<reference evidence="5" key="1">
    <citation type="submission" date="2011-02" db="EMBL/GenBank/DDBJ databases">
        <title>The complete sequence of chromosome of Deinococcus proteolyticus DSM 20540.</title>
        <authorList>
            <consortium name="US DOE Joint Genome Institute (JGI-PGF)"/>
            <person name="Lucas S."/>
            <person name="Copeland A."/>
            <person name="Lapidus A."/>
            <person name="Bruce D."/>
            <person name="Goodwin L."/>
            <person name="Pitluck S."/>
            <person name="Kyrpides N."/>
            <person name="Mavromatis K."/>
            <person name="Pagani I."/>
            <person name="Ivanova N."/>
            <person name="Ovchinnikova G."/>
            <person name="Zeytun A."/>
            <person name="Detter J.C."/>
            <person name="Han C."/>
            <person name="Land M."/>
            <person name="Hauser L."/>
            <person name="Markowitz V."/>
            <person name="Cheng J.-F."/>
            <person name="Hugenholtz P."/>
            <person name="Woyke T."/>
            <person name="Wu D."/>
            <person name="Pukall R."/>
            <person name="Steenblock K."/>
            <person name="Brambilla E."/>
            <person name="Klenk H.-P."/>
            <person name="Eisen J.A."/>
        </authorList>
    </citation>
    <scope>NUCLEOTIDE SEQUENCE [LARGE SCALE GENOMIC DNA]</scope>
    <source>
        <strain evidence="5">ATCC 35074 / DSM 20540 / JCM 6276 / NBRC 101906 / NCIMB 13154 / VKM Ac-1939 / CCM 2703 / MRP</strain>
    </source>
</reference>
<dbReference type="NCBIfam" id="TIGR00369">
    <property type="entry name" value="unchar_dom_1"/>
    <property type="match status" value="1"/>
</dbReference>
<dbReference type="STRING" id="693977.Deipr_0151"/>
<comment type="similarity">
    <text evidence="1">Belongs to the thioesterase PaaI family.</text>
</comment>
<evidence type="ECO:0000256" key="1">
    <source>
        <dbReference type="ARBA" id="ARBA00008324"/>
    </source>
</evidence>
<dbReference type="PANTHER" id="PTHR43240">
    <property type="entry name" value="1,4-DIHYDROXY-2-NAPHTHOYL-COA THIOESTERASE 1"/>
    <property type="match status" value="1"/>
</dbReference>
<accession>F0RNU2</accession>
<dbReference type="InterPro" id="IPR029069">
    <property type="entry name" value="HotDog_dom_sf"/>
</dbReference>
<feature type="domain" description="Thioesterase" evidence="3">
    <location>
        <begin position="73"/>
        <end position="148"/>
    </location>
</feature>
<dbReference type="AlphaFoldDB" id="F0RNU2"/>
<proteinExistence type="inferred from homology"/>
<evidence type="ECO:0000259" key="3">
    <source>
        <dbReference type="Pfam" id="PF03061"/>
    </source>
</evidence>
<sequence>MLRSMTLHPDIDLPTPEEFEALSPEALAERLNGPGGEGLSGTLGGKLGIRMLRATRQELTATMPVEGNRQPAGRLHGGASLALAEELASIGSWINLDVRREVAVGVDLSGTHVRGVTGGLVTGTARLAYRGRSVMVWEIEIQDERGKTTTLARCTCNVIRL</sequence>
<dbReference type="Pfam" id="PF03061">
    <property type="entry name" value="4HBT"/>
    <property type="match status" value="1"/>
</dbReference>
<name>F0RNU2_DEIPM</name>